<feature type="domain" description="DOCKER" evidence="11">
    <location>
        <begin position="1655"/>
        <end position="2118"/>
    </location>
</feature>
<feature type="non-terminal residue" evidence="12">
    <location>
        <position position="1"/>
    </location>
</feature>
<feature type="transmembrane region" description="Helical" evidence="9">
    <location>
        <begin position="2444"/>
        <end position="2463"/>
    </location>
</feature>
<dbReference type="InterPro" id="IPR021816">
    <property type="entry name" value="DOCK_C/D_N"/>
</dbReference>
<proteinExistence type="inferred from homology"/>
<keyword evidence="4 9" id="KW-0812">Transmembrane</keyword>
<evidence type="ECO:0000313" key="12">
    <source>
        <dbReference type="EMBL" id="KRX22075.1"/>
    </source>
</evidence>
<dbReference type="STRING" id="6336.A0A0V0S5Q9"/>
<feature type="transmembrane region" description="Helical" evidence="9">
    <location>
        <begin position="2588"/>
        <end position="2607"/>
    </location>
</feature>
<dbReference type="InterPro" id="IPR046769">
    <property type="entry name" value="DOCKER_Lobe_A"/>
</dbReference>
<feature type="transmembrane region" description="Helical" evidence="9">
    <location>
        <begin position="2279"/>
        <end position="2295"/>
    </location>
</feature>
<feature type="transmembrane region" description="Helical" evidence="9">
    <location>
        <begin position="2664"/>
        <end position="2684"/>
    </location>
</feature>
<dbReference type="PANTHER" id="PTHR23317">
    <property type="entry name" value="DEDICATOR OF CYTOKINESIS DOCK"/>
    <property type="match status" value="1"/>
</dbReference>
<dbReference type="CDD" id="cd11695">
    <property type="entry name" value="DHR2_DOCK_C"/>
    <property type="match status" value="1"/>
</dbReference>
<gene>
    <name evidence="12" type="primary">DOCK6</name>
    <name evidence="12" type="ORF">T07_6615</name>
</gene>
<dbReference type="Proteomes" id="UP000054630">
    <property type="component" value="Unassembled WGS sequence"/>
</dbReference>
<feature type="region of interest" description="Disordered" evidence="8">
    <location>
        <begin position="2695"/>
        <end position="2718"/>
    </location>
</feature>
<feature type="domain" description="C2 DOCK-type" evidence="10">
    <location>
        <begin position="599"/>
        <end position="766"/>
    </location>
</feature>
<dbReference type="InterPro" id="IPR043162">
    <property type="entry name" value="DOCK_C_lobe_C"/>
</dbReference>
<dbReference type="OrthoDB" id="5916177at2759"/>
<keyword evidence="2" id="KW-0597">Phosphoprotein</keyword>
<dbReference type="Gene3D" id="1.20.58.740">
    <property type="match status" value="1"/>
</dbReference>
<keyword evidence="3" id="KW-0344">Guanine-nucleotide releasing factor</keyword>
<dbReference type="PROSITE" id="PS51651">
    <property type="entry name" value="DOCKER"/>
    <property type="match status" value="1"/>
</dbReference>
<dbReference type="InterPro" id="IPR035892">
    <property type="entry name" value="C2_domain_sf"/>
</dbReference>
<dbReference type="InterPro" id="IPR027357">
    <property type="entry name" value="DOCKER_dom"/>
</dbReference>
<keyword evidence="5 9" id="KW-1133">Transmembrane helix</keyword>
<evidence type="ECO:0000256" key="4">
    <source>
        <dbReference type="ARBA" id="ARBA00022692"/>
    </source>
</evidence>
<dbReference type="PANTHER" id="PTHR23317:SF76">
    <property type="entry name" value="LD20667P"/>
    <property type="match status" value="1"/>
</dbReference>
<evidence type="ECO:0000313" key="13">
    <source>
        <dbReference type="Proteomes" id="UP000054630"/>
    </source>
</evidence>
<dbReference type="InterPro" id="IPR037808">
    <property type="entry name" value="C2_Dock-C"/>
</dbReference>
<dbReference type="Pfam" id="PF20421">
    <property type="entry name" value="DHR-2_Lobe_C"/>
    <property type="match status" value="1"/>
</dbReference>
<dbReference type="InterPro" id="IPR004299">
    <property type="entry name" value="MBOAT_fam"/>
</dbReference>
<protein>
    <submittedName>
        <fullName evidence="12">Dedicator of cytokinesis protein 6</fullName>
    </submittedName>
</protein>
<feature type="region of interest" description="Disordered" evidence="8">
    <location>
        <begin position="468"/>
        <end position="488"/>
    </location>
</feature>
<evidence type="ECO:0000256" key="9">
    <source>
        <dbReference type="SAM" id="Phobius"/>
    </source>
</evidence>
<dbReference type="Gene3D" id="1.25.40.410">
    <property type="match status" value="1"/>
</dbReference>
<comment type="similarity">
    <text evidence="7">Belongs to the DOCK family.</text>
</comment>
<comment type="caution">
    <text evidence="12">The sequence shown here is derived from an EMBL/GenBank/DDBJ whole genome shotgun (WGS) entry which is preliminary data.</text>
</comment>
<evidence type="ECO:0000259" key="11">
    <source>
        <dbReference type="PROSITE" id="PS51651"/>
    </source>
</evidence>
<dbReference type="InterPro" id="IPR043161">
    <property type="entry name" value="DOCK_C_lobe_A"/>
</dbReference>
<organism evidence="12 13">
    <name type="scientific">Trichinella nelsoni</name>
    <dbReference type="NCBI Taxonomy" id="6336"/>
    <lineage>
        <taxon>Eukaryota</taxon>
        <taxon>Metazoa</taxon>
        <taxon>Ecdysozoa</taxon>
        <taxon>Nematoda</taxon>
        <taxon>Enoplea</taxon>
        <taxon>Dorylaimia</taxon>
        <taxon>Trichinellida</taxon>
        <taxon>Trichinellidae</taxon>
        <taxon>Trichinella</taxon>
    </lineage>
</organism>
<evidence type="ECO:0000256" key="3">
    <source>
        <dbReference type="ARBA" id="ARBA00022658"/>
    </source>
</evidence>
<evidence type="ECO:0000256" key="2">
    <source>
        <dbReference type="ARBA" id="ARBA00022553"/>
    </source>
</evidence>
<feature type="transmembrane region" description="Helical" evidence="9">
    <location>
        <begin position="2628"/>
        <end position="2652"/>
    </location>
</feature>
<dbReference type="InterPro" id="IPR046770">
    <property type="entry name" value="DOCKER_Lobe_B"/>
</dbReference>
<dbReference type="CDD" id="cd08696">
    <property type="entry name" value="C2_Dock-C"/>
    <property type="match status" value="1"/>
</dbReference>
<feature type="transmembrane region" description="Helical" evidence="9">
    <location>
        <begin position="2419"/>
        <end position="2438"/>
    </location>
</feature>
<evidence type="ECO:0000256" key="7">
    <source>
        <dbReference type="PROSITE-ProRule" id="PRU00983"/>
    </source>
</evidence>
<feature type="transmembrane region" description="Helical" evidence="9">
    <location>
        <begin position="2475"/>
        <end position="2490"/>
    </location>
</feature>
<dbReference type="Gene3D" id="2.60.40.150">
    <property type="entry name" value="C2 domain"/>
    <property type="match status" value="1"/>
</dbReference>
<dbReference type="InterPro" id="IPR026791">
    <property type="entry name" value="DOCK"/>
</dbReference>
<dbReference type="Pfam" id="PF06920">
    <property type="entry name" value="DHR-2_Lobe_A"/>
    <property type="match status" value="1"/>
</dbReference>
<dbReference type="GO" id="GO:0005085">
    <property type="term" value="F:guanyl-nucleotide exchange factor activity"/>
    <property type="evidence" value="ECO:0007669"/>
    <property type="project" value="UniProtKB-KW"/>
</dbReference>
<feature type="compositionally biased region" description="Polar residues" evidence="8">
    <location>
        <begin position="468"/>
        <end position="481"/>
    </location>
</feature>
<dbReference type="Pfam" id="PF03062">
    <property type="entry name" value="MBOAT"/>
    <property type="match status" value="1"/>
</dbReference>
<comment type="subcellular location">
    <subcellularLocation>
        <location evidence="1">Membrane</location>
        <topology evidence="1">Multi-pass membrane protein</topology>
    </subcellularLocation>
</comment>
<keyword evidence="13" id="KW-1185">Reference proteome</keyword>
<keyword evidence="6 9" id="KW-0472">Membrane</keyword>
<dbReference type="InterPro" id="IPR046773">
    <property type="entry name" value="DOCKER_Lobe_C"/>
</dbReference>
<evidence type="ECO:0000256" key="5">
    <source>
        <dbReference type="ARBA" id="ARBA00022989"/>
    </source>
</evidence>
<dbReference type="PROSITE" id="PS51650">
    <property type="entry name" value="C2_DOCK"/>
    <property type="match status" value="1"/>
</dbReference>
<dbReference type="Pfam" id="PF11878">
    <property type="entry name" value="DOCK_C-D_N"/>
    <property type="match status" value="1"/>
</dbReference>
<name>A0A0V0S5Q9_9BILA</name>
<accession>A0A0V0S5Q9</accession>
<dbReference type="EMBL" id="JYDL01000034">
    <property type="protein sequence ID" value="KRX22075.1"/>
    <property type="molecule type" value="Genomic_DNA"/>
</dbReference>
<evidence type="ECO:0000256" key="8">
    <source>
        <dbReference type="SAM" id="MobiDB-lite"/>
    </source>
</evidence>
<dbReference type="Pfam" id="PF14429">
    <property type="entry name" value="DOCK-C2"/>
    <property type="match status" value="1"/>
</dbReference>
<sequence length="2732" mass="305893">LVVGFDLNCCAAQCAKIRIMQQRAFARRLTKLHASDVRRQVASSYPHKAESTSSSNRASLANFPNVYDVVDPVDFEEYVSQLKASVYEHGWNVRVSFADFPPNDIELKTIPKNEAFTQRALLHANLEKLENPVKDILAAYSADYVVVLRRYENFSTGELYKKNQSERLASVKFGPTQIYEVDLDSIAPDDSVRTSCVSFVSGSEVCSAGTRRSWSSSASDLQVDCDLFIPGIIQRRPLSELDALNDTLRQKQRQSVVFSPSMLPPEEEMIELRYIPPIPAEPQAHKLIVSVLSLKLEPEFEPIFGSMWLFDADKKKRVSENFYFDNNSEEMRALLRRSTPYQDASTCCMSALFKITCPSPDLFLVIRLEKVLQPGDINDAVDPYLKEDKNKEKLTANAVEYCDRLGQYRMALAWSAVDLSKIIGSASTLERGCTSATGQNYECHVSDSDSTLSSGTLGECVSQKTMRKSASGSVSRSTPVRTSWRRSVKNNDDPFEMDSFKPLIVTVNNFFKQEEDRLTDDDLAKYLCEIRKPSSAIKRLKCIGGVMKIDVSPCLEDLENTLSPELNPLEPYNATKPPAYKEILEFPLKQIFAPNLFYRNMLFIYPKSVNFSSRSGVARNIAIKIQLIRAADPPLMAFFGKSSCPEMQNYAFTIVNYHNKSPQFYDEIKVKLPVDLSDSHHLLFTFYHVSCRQKSTSDNPESAVPVGYSWLPLVANGQLPSGDISLPVSLDALPTSYYYLSPEVNLPNIKWLDNHRHSFFIRLRPVTTVFTEDSHIDNFFTLYRQLKTNSATMSETDVHNIIRSMTKARPESLVKFLYIILNKLFNLMLFTSSGYSPFVSSVCFEMIGQLVKIISKLVDVSCDQHDRSSLLAAYIKYGRLCTGGKGVVNLLSLMTERENMFLFSLPGVDGEEEASAKTTAGPGRSNYYVDQQQEESSLAHRSPSHNDLVDVIRGFEKSSSCRSTFDSAGVAHRQGSSLATAGQVGKQLHEEITMQWLASVGPSREMACANSWFFLEILSKSIAEYLAVNKRLYLPRKMRLPEHYLDELTALVSLLVGEMLGRVGKDFHQARRINCSVGFFFVDLLSLIDRTFVFGLLRLYWKSTATAVTNTPQAAADVVSLRLDLLRIVCSHEHYITLNLPQLEAPVSAPVAIFRQAALRCCSQRAPSPSPSVSSRSSAGSTAAAGTTTGGGCWSSSSAGSSSAPAAAAGAIGSAELTVDFRSRHFLVGLVLSALASTLEWNVDSSQAAAVALLANLLRAHDSDRRLDDRSTKSRAASLYFPLLGVVMDARARLHDPARANDPDPDVTMRMIATGLVQFAGSGTTAAVPGCDDHAPSADVVAADSVDADNHRARLLLTLDTTRNLLLCFCWVIKNIEASAFRQWLNELPAARIGHFIDALHVCVSCFEYKGQQRRRQRHQQRQPAKGGAVTLEQSFDDGQLSAEVNLIVLDAFEWICKTAVSSECLVNAGSGPGVLGAALRLLLHMLSCNQSVLVLGQLFASQRAFVEKYPEIVFDEQVDQCSQLCLQLLRHCASAVAEVRAQAAASLYLLLRRAFESALVNFSRLKMQITVSLSSLVGGAWFSVDRLRGSLGTVLACVDQADQADTAAVQWSAFVDQAKELVENLNAILADTAKMEECQQDFEMLTDLIYRIAKGYRRSPDLRLAWLQNLTQKQLERGHHAEAAMCYVHAAALVSEWGRASGDAPHYWPKGAVAFLALSENVLEESAAWEVDAFAGSDRDWEPRLPGRQFSEAGLCGLLEQAAQLFYQASMYELMHGAFKLILPVLERRRDYRRIGLVYGRLADALSRIDDRGPNSDKRLFGTYFRVGFYGAKFADLDGLEYVYREPAITKLSEISSRLESFYADRFGAGSVEVIKDSNNVDPARLEPHKAYLQITYVEPYFDRWELRRRVTVFERNHNVSRFVYATPFTLDGRAHGELGEQYKRKTVLTTSHSLPYMKSRVLVVHKEQSVLTPVEVAIEDINKKTLELELATGQQPPDGKILQMVLQGCIGTTVNRGPLEIANVFLGEQQQVNGAAGAGAGSSTTATTANAGEPVSEVLQNRLRLSFKDFSKKCADALRENKRLIGPNQREYQKELERNYLHFTEQLTPILSSVSVTDVFVYEIVLFDLSKRRFLPQPINCPRLFPNDRQDNLLITNCPRWSLPFCNTAVGYTTAQLALVCHLLLPPLPSGLTGTCFSDDYYLKKLLSFNMSTTGLFSASQGLSDPAICLLASLICVVPLGFLHRAVFNGKPKRIQHLFFIITGLLLFYINYGMHTIHSLISIFVAYILCRYFKGTIESVVIAFVFFMSYLVIGYNVMSSGKYDLSWTMPQCVLTLRLIGLIVDLYDGMQPKEKLSAYQLEARVDDSPDLLEIAAFSYFFGGCFVGPQFPLNRFRRFVDGAYNDAETGGPPKSVFPAMLRLFAGLVYGGVHLYFHPIYPTEFFLTDQFMVSISAAVLVINIINKMPILQNYSFLWKLVYILFWFRFVVLRYQSAWLIAESGCILVGLGYNLDEKSGEQLWDGVRNIRLGRFELSASFQSIIDSFNYNTNKWAFNYFFKRLKFLGNKMLSHLLTLLFLALWHGTYSGYFVCFLAEFVCIIAERQLVAMLNQHQQLKAKLQSSTMIYLPLWCVRKFVVLLSCAYGFLPFALLTIDKWWKVYKSVYFFGWVMYGIVWPLIVVSYWSTHDWRRSKAGNGTIPSKENAQLNKSNGADGRNVHQNVDNAINKAKIN</sequence>
<evidence type="ECO:0000256" key="1">
    <source>
        <dbReference type="ARBA" id="ARBA00004141"/>
    </source>
</evidence>
<dbReference type="Pfam" id="PF20422">
    <property type="entry name" value="DHR-2_Lobe_B"/>
    <property type="match status" value="1"/>
</dbReference>
<dbReference type="GO" id="GO:0016020">
    <property type="term" value="C:membrane"/>
    <property type="evidence" value="ECO:0007669"/>
    <property type="project" value="UniProtKB-SubCell"/>
</dbReference>
<feature type="transmembrane region" description="Helical" evidence="9">
    <location>
        <begin position="2225"/>
        <end position="2245"/>
    </location>
</feature>
<feature type="transmembrane region" description="Helical" evidence="9">
    <location>
        <begin position="2302"/>
        <end position="2321"/>
    </location>
</feature>
<reference evidence="12 13" key="1">
    <citation type="submission" date="2015-01" db="EMBL/GenBank/DDBJ databases">
        <title>Evolution of Trichinella species and genotypes.</title>
        <authorList>
            <person name="Korhonen P.K."/>
            <person name="Edoardo P."/>
            <person name="Giuseppe L.R."/>
            <person name="Gasser R.B."/>
        </authorList>
    </citation>
    <scope>NUCLEOTIDE SEQUENCE [LARGE SCALE GENOMIC DNA]</scope>
    <source>
        <strain evidence="12">ISS37</strain>
    </source>
</reference>
<feature type="compositionally biased region" description="Polar residues" evidence="8">
    <location>
        <begin position="2698"/>
        <end position="2711"/>
    </location>
</feature>
<evidence type="ECO:0000259" key="10">
    <source>
        <dbReference type="PROSITE" id="PS51650"/>
    </source>
</evidence>
<evidence type="ECO:0000256" key="6">
    <source>
        <dbReference type="ARBA" id="ARBA00023136"/>
    </source>
</evidence>
<feature type="transmembrane region" description="Helical" evidence="9">
    <location>
        <begin position="2257"/>
        <end position="2273"/>
    </location>
</feature>
<dbReference type="InterPro" id="IPR027007">
    <property type="entry name" value="C2_DOCK-type_domain"/>
</dbReference>
<dbReference type="GO" id="GO:0007264">
    <property type="term" value="P:small GTPase-mediated signal transduction"/>
    <property type="evidence" value="ECO:0007669"/>
    <property type="project" value="InterPro"/>
</dbReference>